<organism evidence="1">
    <name type="scientific">Anguilla anguilla</name>
    <name type="common">European freshwater eel</name>
    <name type="synonym">Muraena anguilla</name>
    <dbReference type="NCBI Taxonomy" id="7936"/>
    <lineage>
        <taxon>Eukaryota</taxon>
        <taxon>Metazoa</taxon>
        <taxon>Chordata</taxon>
        <taxon>Craniata</taxon>
        <taxon>Vertebrata</taxon>
        <taxon>Euteleostomi</taxon>
        <taxon>Actinopterygii</taxon>
        <taxon>Neopterygii</taxon>
        <taxon>Teleostei</taxon>
        <taxon>Anguilliformes</taxon>
        <taxon>Anguillidae</taxon>
        <taxon>Anguilla</taxon>
    </lineage>
</organism>
<sequence length="34" mass="4135">MQSHWVMFRVKWHSLSKRVTPPMLIIYFLTSQSV</sequence>
<dbReference type="AlphaFoldDB" id="A0A0E9SN58"/>
<name>A0A0E9SN58_ANGAN</name>
<reference evidence="1" key="2">
    <citation type="journal article" date="2015" name="Fish Shellfish Immunol.">
        <title>Early steps in the European eel (Anguilla anguilla)-Vibrio vulnificus interaction in the gills: Role of the RtxA13 toxin.</title>
        <authorList>
            <person name="Callol A."/>
            <person name="Pajuelo D."/>
            <person name="Ebbesson L."/>
            <person name="Teles M."/>
            <person name="MacKenzie S."/>
            <person name="Amaro C."/>
        </authorList>
    </citation>
    <scope>NUCLEOTIDE SEQUENCE</scope>
</reference>
<accession>A0A0E9SN58</accession>
<reference evidence="1" key="1">
    <citation type="submission" date="2014-11" db="EMBL/GenBank/DDBJ databases">
        <authorList>
            <person name="Amaro Gonzalez C."/>
        </authorList>
    </citation>
    <scope>NUCLEOTIDE SEQUENCE</scope>
</reference>
<dbReference type="EMBL" id="GBXM01066629">
    <property type="protein sequence ID" value="JAH41948.1"/>
    <property type="molecule type" value="Transcribed_RNA"/>
</dbReference>
<proteinExistence type="predicted"/>
<evidence type="ECO:0000313" key="1">
    <source>
        <dbReference type="EMBL" id="JAH41948.1"/>
    </source>
</evidence>
<protein>
    <submittedName>
        <fullName evidence="1">Uncharacterized protein</fullName>
    </submittedName>
</protein>